<dbReference type="Proteomes" id="UP000663855">
    <property type="component" value="Unassembled WGS sequence"/>
</dbReference>
<evidence type="ECO:0000313" key="6">
    <source>
        <dbReference type="EMBL" id="CAF3787844.1"/>
    </source>
</evidence>
<evidence type="ECO:0000313" key="1">
    <source>
        <dbReference type="EMBL" id="CAF1389621.1"/>
    </source>
</evidence>
<accession>A0A815K7L5</accession>
<dbReference type="Proteomes" id="UP000663856">
    <property type="component" value="Unassembled WGS sequence"/>
</dbReference>
<dbReference type="Proteomes" id="UP000663824">
    <property type="component" value="Unassembled WGS sequence"/>
</dbReference>
<keyword evidence="11" id="KW-1185">Reference proteome</keyword>
<evidence type="ECO:0000313" key="2">
    <source>
        <dbReference type="EMBL" id="CAF1598433.1"/>
    </source>
</evidence>
<evidence type="ECO:0000313" key="9">
    <source>
        <dbReference type="EMBL" id="CAF5090640.1"/>
    </source>
</evidence>
<dbReference type="AlphaFoldDB" id="A0A815K7L5"/>
<dbReference type="EMBL" id="CAJNRF010002050">
    <property type="protein sequence ID" value="CAF2033068.1"/>
    <property type="molecule type" value="Genomic_DNA"/>
</dbReference>
<evidence type="ECO:0000313" key="8">
    <source>
        <dbReference type="EMBL" id="CAF5033883.1"/>
    </source>
</evidence>
<gene>
    <name evidence="8" type="ORF">BYL167_LOCUS56331</name>
    <name evidence="2" type="ORF">CJN711_LOCUS34854</name>
    <name evidence="1" type="ORF">KQP761_LOCUS9149</name>
    <name evidence="5" type="ORF">MBJ925_LOCUS37777</name>
    <name evidence="7" type="ORF">OVN521_LOCUS36090</name>
    <name evidence="9" type="ORF">SMN809_LOCUS61208</name>
    <name evidence="6" type="ORF">UXM345_LOCUS4043</name>
    <name evidence="3" type="ORF">WKI299_LOCUS6904</name>
    <name evidence="4" type="ORF">XDN619_LOCUS25115</name>
</gene>
<dbReference type="EMBL" id="CAJOBG010042670">
    <property type="protein sequence ID" value="CAF4420937.1"/>
    <property type="molecule type" value="Genomic_DNA"/>
</dbReference>
<dbReference type="EMBL" id="CAJNRG010011515">
    <property type="protein sequence ID" value="CAF2133103.1"/>
    <property type="molecule type" value="Genomic_DNA"/>
</dbReference>
<evidence type="ECO:0000313" key="5">
    <source>
        <dbReference type="EMBL" id="CAF2249171.1"/>
    </source>
</evidence>
<reference evidence="1" key="1">
    <citation type="submission" date="2021-02" db="EMBL/GenBank/DDBJ databases">
        <authorList>
            <person name="Nowell W R."/>
        </authorList>
    </citation>
    <scope>NUCLEOTIDE SEQUENCE</scope>
</reference>
<comment type="caution">
    <text evidence="1">The sequence shown here is derived from an EMBL/GenBank/DDBJ whole genome shotgun (WGS) entry which is preliminary data.</text>
</comment>
<evidence type="ECO:0000313" key="4">
    <source>
        <dbReference type="EMBL" id="CAF2133103.1"/>
    </source>
</evidence>
<dbReference type="EMBL" id="CAJNOW010003615">
    <property type="protein sequence ID" value="CAF1389621.1"/>
    <property type="molecule type" value="Genomic_DNA"/>
</dbReference>
<dbReference type="Proteomes" id="UP000681967">
    <property type="component" value="Unassembled WGS sequence"/>
</dbReference>
<dbReference type="Proteomes" id="UP000663866">
    <property type="component" value="Unassembled WGS sequence"/>
</dbReference>
<dbReference type="OrthoDB" id="10581410at2759"/>
<dbReference type="Proteomes" id="UP000663887">
    <property type="component" value="Unassembled WGS sequence"/>
</dbReference>
<sequence length="121" mass="14392">MKHGKSVGNDNLQSLFSLDKFGDENYIVKFLRLIDYHYTCTRTHIDENINRMRLLTIPILKVELKELLKSIIHEKMTEEIFNKKAPLFYLLETHDIEESIRFLAEPSFINLNNYDDETIDK</sequence>
<dbReference type="EMBL" id="CAJOBH010221739">
    <property type="protein sequence ID" value="CAF5033883.1"/>
    <property type="molecule type" value="Genomic_DNA"/>
</dbReference>
<evidence type="ECO:0000313" key="10">
    <source>
        <dbReference type="Proteomes" id="UP000663834"/>
    </source>
</evidence>
<dbReference type="EMBL" id="CAJNRE010021040">
    <property type="protein sequence ID" value="CAF2249171.1"/>
    <property type="molecule type" value="Genomic_DNA"/>
</dbReference>
<protein>
    <submittedName>
        <fullName evidence="1">Uncharacterized protein</fullName>
    </submittedName>
</protein>
<dbReference type="Proteomes" id="UP000663834">
    <property type="component" value="Unassembled WGS sequence"/>
</dbReference>
<proteinExistence type="predicted"/>
<name>A0A815K7L5_9BILA</name>
<evidence type="ECO:0000313" key="7">
    <source>
        <dbReference type="EMBL" id="CAF4420937.1"/>
    </source>
</evidence>
<dbReference type="Proteomes" id="UP000676336">
    <property type="component" value="Unassembled WGS sequence"/>
</dbReference>
<dbReference type="Proteomes" id="UP000663842">
    <property type="component" value="Unassembled WGS sequence"/>
</dbReference>
<organism evidence="1 10">
    <name type="scientific">Rotaria magnacalcarata</name>
    <dbReference type="NCBI Taxonomy" id="392030"/>
    <lineage>
        <taxon>Eukaryota</taxon>
        <taxon>Metazoa</taxon>
        <taxon>Spiralia</taxon>
        <taxon>Gnathifera</taxon>
        <taxon>Rotifera</taxon>
        <taxon>Eurotatoria</taxon>
        <taxon>Bdelloidea</taxon>
        <taxon>Philodinida</taxon>
        <taxon>Philodinidae</taxon>
        <taxon>Rotaria</taxon>
    </lineage>
</organism>
<evidence type="ECO:0000313" key="11">
    <source>
        <dbReference type="Proteomes" id="UP000663866"/>
    </source>
</evidence>
<dbReference type="EMBL" id="CAJOBI010243871">
    <property type="protein sequence ID" value="CAF5090640.1"/>
    <property type="molecule type" value="Genomic_DNA"/>
</dbReference>
<dbReference type="EMBL" id="CAJOBF010000272">
    <property type="protein sequence ID" value="CAF3787844.1"/>
    <property type="molecule type" value="Genomic_DNA"/>
</dbReference>
<evidence type="ECO:0000313" key="3">
    <source>
        <dbReference type="EMBL" id="CAF2033068.1"/>
    </source>
</evidence>
<dbReference type="EMBL" id="CAJNOV010016999">
    <property type="protein sequence ID" value="CAF1598433.1"/>
    <property type="molecule type" value="Genomic_DNA"/>
</dbReference>